<reference evidence="1 2" key="1">
    <citation type="journal article" date="2012" name="Int. J. Syst. Evol. Microbiol.">
        <title>Shewanella dokdonensis sp. nov., isolated from seawater.</title>
        <authorList>
            <person name="Sung H.R."/>
            <person name="Yoon J.H."/>
            <person name="Ghim S.Y."/>
        </authorList>
    </citation>
    <scope>NUCLEOTIDE SEQUENCE [LARGE SCALE GENOMIC DNA]</scope>
    <source>
        <strain evidence="1 2">DSM 23626</strain>
    </source>
</reference>
<evidence type="ECO:0008006" key="3">
    <source>
        <dbReference type="Google" id="ProtNLM"/>
    </source>
</evidence>
<keyword evidence="2" id="KW-1185">Reference proteome</keyword>
<accession>A0ABX8DH01</accession>
<protein>
    <recommendedName>
        <fullName evidence="3">Methyl-accepting chemotaxis protein</fullName>
    </recommendedName>
</protein>
<organism evidence="1 2">
    <name type="scientific">Shewanella dokdonensis</name>
    <dbReference type="NCBI Taxonomy" id="712036"/>
    <lineage>
        <taxon>Bacteria</taxon>
        <taxon>Pseudomonadati</taxon>
        <taxon>Pseudomonadota</taxon>
        <taxon>Gammaproteobacteria</taxon>
        <taxon>Alteromonadales</taxon>
        <taxon>Shewanellaceae</taxon>
        <taxon>Shewanella</taxon>
    </lineage>
</organism>
<dbReference type="EMBL" id="CP074572">
    <property type="protein sequence ID" value="QVK23953.1"/>
    <property type="molecule type" value="Genomic_DNA"/>
</dbReference>
<sequence>MSQQVSEKLEHIALISEETATGADQTAQSIHQVARLAEELQSSVREFNV</sequence>
<proteinExistence type="predicted"/>
<gene>
    <name evidence="1" type="ORF">KHX94_04750</name>
</gene>
<dbReference type="Proteomes" id="UP000676428">
    <property type="component" value="Chromosome"/>
</dbReference>
<evidence type="ECO:0000313" key="1">
    <source>
        <dbReference type="EMBL" id="QVK23953.1"/>
    </source>
</evidence>
<dbReference type="Gene3D" id="1.10.287.950">
    <property type="entry name" value="Methyl-accepting chemotaxis protein"/>
    <property type="match status" value="1"/>
</dbReference>
<dbReference type="SUPFAM" id="SSF58104">
    <property type="entry name" value="Methyl-accepting chemotaxis protein (MCP) signaling domain"/>
    <property type="match status" value="1"/>
</dbReference>
<evidence type="ECO:0000313" key="2">
    <source>
        <dbReference type="Proteomes" id="UP000676428"/>
    </source>
</evidence>
<name>A0ABX8DH01_9GAMM</name>